<comment type="caution">
    <text evidence="2">The sequence shown here is derived from an EMBL/GenBank/DDBJ whole genome shotgun (WGS) entry which is preliminary data.</text>
</comment>
<name>A0ABV9N0E5_9FLAO</name>
<accession>A0ABV9N0E5</accession>
<gene>
    <name evidence="2" type="ORF">ACFO5O_01700</name>
</gene>
<organism evidence="2 3">
    <name type="scientific">Geojedonia litorea</name>
    <dbReference type="NCBI Taxonomy" id="1268269"/>
    <lineage>
        <taxon>Bacteria</taxon>
        <taxon>Pseudomonadati</taxon>
        <taxon>Bacteroidota</taxon>
        <taxon>Flavobacteriia</taxon>
        <taxon>Flavobacteriales</taxon>
        <taxon>Flavobacteriaceae</taxon>
        <taxon>Geojedonia</taxon>
    </lineage>
</organism>
<dbReference type="EMBL" id="JBHSGP010000004">
    <property type="protein sequence ID" value="MFC4721020.1"/>
    <property type="molecule type" value="Genomic_DNA"/>
</dbReference>
<feature type="transmembrane region" description="Helical" evidence="1">
    <location>
        <begin position="74"/>
        <end position="94"/>
    </location>
</feature>
<evidence type="ECO:0000256" key="1">
    <source>
        <dbReference type="SAM" id="Phobius"/>
    </source>
</evidence>
<keyword evidence="3" id="KW-1185">Reference proteome</keyword>
<feature type="transmembrane region" description="Helical" evidence="1">
    <location>
        <begin position="7"/>
        <end position="27"/>
    </location>
</feature>
<evidence type="ECO:0000313" key="2">
    <source>
        <dbReference type="EMBL" id="MFC4721020.1"/>
    </source>
</evidence>
<keyword evidence="1" id="KW-1133">Transmembrane helix</keyword>
<keyword evidence="1" id="KW-0812">Transmembrane</keyword>
<proteinExistence type="predicted"/>
<sequence length="130" mass="13887">MRKFEIILRIMIAIVIGELLLVLGTTLVQELIFSGIGWGNSSKFELLAIGLGSFLAAVASGAVAFLIVKQATGVPNMILSILVILETVWLIKSGSSEEPIWFSGLAGALLILGIWVGRILVAKLRIPSKT</sequence>
<dbReference type="Proteomes" id="UP001595953">
    <property type="component" value="Unassembled WGS sequence"/>
</dbReference>
<keyword evidence="1" id="KW-0472">Membrane</keyword>
<evidence type="ECO:0000313" key="3">
    <source>
        <dbReference type="Proteomes" id="UP001595953"/>
    </source>
</evidence>
<protein>
    <submittedName>
        <fullName evidence="2">Uncharacterized protein</fullName>
    </submittedName>
</protein>
<reference evidence="3" key="1">
    <citation type="journal article" date="2019" name="Int. J. Syst. Evol. Microbiol.">
        <title>The Global Catalogue of Microorganisms (GCM) 10K type strain sequencing project: providing services to taxonomists for standard genome sequencing and annotation.</title>
        <authorList>
            <consortium name="The Broad Institute Genomics Platform"/>
            <consortium name="The Broad Institute Genome Sequencing Center for Infectious Disease"/>
            <person name="Wu L."/>
            <person name="Ma J."/>
        </authorList>
    </citation>
    <scope>NUCLEOTIDE SEQUENCE [LARGE SCALE GENOMIC DNA]</scope>
    <source>
        <strain evidence="3">CCUG 63682</strain>
    </source>
</reference>
<feature type="transmembrane region" description="Helical" evidence="1">
    <location>
        <begin position="47"/>
        <end position="67"/>
    </location>
</feature>
<feature type="transmembrane region" description="Helical" evidence="1">
    <location>
        <begin position="100"/>
        <end position="121"/>
    </location>
</feature>